<keyword evidence="3" id="KW-0862">Zinc</keyword>
<evidence type="ECO:0000256" key="2">
    <source>
        <dbReference type="ARBA" id="ARBA00022771"/>
    </source>
</evidence>
<keyword evidence="1" id="KW-0479">Metal-binding</keyword>
<dbReference type="GO" id="GO:0061630">
    <property type="term" value="F:ubiquitin protein ligase activity"/>
    <property type="evidence" value="ECO:0007669"/>
    <property type="project" value="InterPro"/>
</dbReference>
<dbReference type="EMBL" id="JAVRRJ010000004">
    <property type="protein sequence ID" value="KAK5085696.1"/>
    <property type="molecule type" value="Genomic_DNA"/>
</dbReference>
<dbReference type="InterPro" id="IPR017907">
    <property type="entry name" value="Znf_RING_CS"/>
</dbReference>
<feature type="domain" description="RING-type" evidence="6">
    <location>
        <begin position="309"/>
        <end position="362"/>
    </location>
</feature>
<feature type="compositionally biased region" description="Low complexity" evidence="5">
    <location>
        <begin position="224"/>
        <end position="244"/>
    </location>
</feature>
<keyword evidence="8" id="KW-1185">Reference proteome</keyword>
<dbReference type="InterPro" id="IPR001841">
    <property type="entry name" value="Znf_RING"/>
</dbReference>
<feature type="region of interest" description="Disordered" evidence="5">
    <location>
        <begin position="391"/>
        <end position="470"/>
    </location>
</feature>
<gene>
    <name evidence="7" type="ORF">LTR05_004984</name>
</gene>
<dbReference type="Proteomes" id="UP001309876">
    <property type="component" value="Unassembled WGS sequence"/>
</dbReference>
<dbReference type="InterPro" id="IPR049627">
    <property type="entry name" value="SLX8"/>
</dbReference>
<dbReference type="CDD" id="cd16449">
    <property type="entry name" value="RING-HC"/>
    <property type="match status" value="1"/>
</dbReference>
<evidence type="ECO:0000313" key="7">
    <source>
        <dbReference type="EMBL" id="KAK5085696.1"/>
    </source>
</evidence>
<reference evidence="7 8" key="1">
    <citation type="submission" date="2023-08" db="EMBL/GenBank/DDBJ databases">
        <title>Black Yeasts Isolated from many extreme environments.</title>
        <authorList>
            <person name="Coleine C."/>
            <person name="Stajich J.E."/>
            <person name="Selbmann L."/>
        </authorList>
    </citation>
    <scope>NUCLEOTIDE SEQUENCE [LARGE SCALE GENOMIC DNA]</scope>
    <source>
        <strain evidence="7 8">CCFEE 5910</strain>
    </source>
</reference>
<accession>A0AAN7YAV1</accession>
<evidence type="ECO:0000256" key="1">
    <source>
        <dbReference type="ARBA" id="ARBA00022723"/>
    </source>
</evidence>
<feature type="compositionally biased region" description="Basic and acidic residues" evidence="5">
    <location>
        <begin position="189"/>
        <end position="202"/>
    </location>
</feature>
<dbReference type="PANTHER" id="PTHR47094">
    <property type="entry name" value="ELFLESS, ISOFORM B"/>
    <property type="match status" value="1"/>
</dbReference>
<dbReference type="GO" id="GO:0140082">
    <property type="term" value="F:SUMO-ubiquitin ligase activity"/>
    <property type="evidence" value="ECO:0007669"/>
    <property type="project" value="TreeGrafter"/>
</dbReference>
<feature type="region of interest" description="Disordered" evidence="5">
    <location>
        <begin position="1"/>
        <end position="23"/>
    </location>
</feature>
<dbReference type="GO" id="GO:0032183">
    <property type="term" value="F:SUMO binding"/>
    <property type="evidence" value="ECO:0007669"/>
    <property type="project" value="TreeGrafter"/>
</dbReference>
<sequence>MSEQGSAFAFAFPEDSDDRDDSRLFPVNYQDTLRDVEHALHNADMALRNAQAAFRHGRMAHASSNGVVDLTATSDDANDDLFMTQTRHPHDSNRTSRPANAMNEPAYGPPPHLPPANQDRHPPSFRSFLEPNISLHPPHDSDPRHYTGYTETNRFNAQADASAVRRQNQARRSWERVARRNRQRAQQLAEREAEERDRRGQTRQEPPQQGPEPTRRSRRLSNTSSASSDSESSGSSVASGSSQSDVAVAADYNRPVETSIGTIDLTGVDDSKTLSNVLAKEQQDAIAAQAKSTVTSGNANASPLNSYKCAICMESPTNATTTTCGHLFCHKCILDSLKWSERQRREDQPPGRRVQGLCPVCRKPLLNKEFGSAGSKTSGGLVNLEIKKISRKQYQQRKEQDDFFGTGGGKGKQRAKTAEHDAEPEATGAIRIDIDDNSRSPGLAGGRGRRKRKRETTSQARADSIDSLFD</sequence>
<dbReference type="AlphaFoldDB" id="A0AAN7YAV1"/>
<proteinExistence type="predicted"/>
<dbReference type="GO" id="GO:0033768">
    <property type="term" value="C:SUMO-targeted ubiquitin ligase complex"/>
    <property type="evidence" value="ECO:0007669"/>
    <property type="project" value="TreeGrafter"/>
</dbReference>
<dbReference type="SMART" id="SM00184">
    <property type="entry name" value="RING"/>
    <property type="match status" value="1"/>
</dbReference>
<dbReference type="InterPro" id="IPR018957">
    <property type="entry name" value="Znf_C3HC4_RING-type"/>
</dbReference>
<dbReference type="Pfam" id="PF00097">
    <property type="entry name" value="zf-C3HC4"/>
    <property type="match status" value="1"/>
</dbReference>
<evidence type="ECO:0000256" key="4">
    <source>
        <dbReference type="PROSITE-ProRule" id="PRU00175"/>
    </source>
</evidence>
<dbReference type="GO" id="GO:0008270">
    <property type="term" value="F:zinc ion binding"/>
    <property type="evidence" value="ECO:0007669"/>
    <property type="project" value="UniProtKB-KW"/>
</dbReference>
<dbReference type="SUPFAM" id="SSF57850">
    <property type="entry name" value="RING/U-box"/>
    <property type="match status" value="1"/>
</dbReference>
<dbReference type="InterPro" id="IPR013083">
    <property type="entry name" value="Znf_RING/FYVE/PHD"/>
</dbReference>
<protein>
    <recommendedName>
        <fullName evidence="6">RING-type domain-containing protein</fullName>
    </recommendedName>
</protein>
<organism evidence="7 8">
    <name type="scientific">Lithohypha guttulata</name>
    <dbReference type="NCBI Taxonomy" id="1690604"/>
    <lineage>
        <taxon>Eukaryota</taxon>
        <taxon>Fungi</taxon>
        <taxon>Dikarya</taxon>
        <taxon>Ascomycota</taxon>
        <taxon>Pezizomycotina</taxon>
        <taxon>Eurotiomycetes</taxon>
        <taxon>Chaetothyriomycetidae</taxon>
        <taxon>Chaetothyriales</taxon>
        <taxon>Trichomeriaceae</taxon>
        <taxon>Lithohypha</taxon>
    </lineage>
</organism>
<dbReference type="GO" id="GO:0006511">
    <property type="term" value="P:ubiquitin-dependent protein catabolic process"/>
    <property type="evidence" value="ECO:0007669"/>
    <property type="project" value="TreeGrafter"/>
</dbReference>
<dbReference type="PANTHER" id="PTHR47094:SF1">
    <property type="entry name" value="RING-TYPE E3 UBIQUITIN TRANSFERASE"/>
    <property type="match status" value="1"/>
</dbReference>
<feature type="region of interest" description="Disordered" evidence="5">
    <location>
        <begin position="81"/>
        <end position="244"/>
    </location>
</feature>
<evidence type="ECO:0000313" key="8">
    <source>
        <dbReference type="Proteomes" id="UP001309876"/>
    </source>
</evidence>
<dbReference type="PROSITE" id="PS00518">
    <property type="entry name" value="ZF_RING_1"/>
    <property type="match status" value="1"/>
</dbReference>
<comment type="caution">
    <text evidence="7">The sequence shown here is derived from an EMBL/GenBank/DDBJ whole genome shotgun (WGS) entry which is preliminary data.</text>
</comment>
<evidence type="ECO:0000256" key="5">
    <source>
        <dbReference type="SAM" id="MobiDB-lite"/>
    </source>
</evidence>
<keyword evidence="2 4" id="KW-0863">Zinc-finger</keyword>
<evidence type="ECO:0000259" key="6">
    <source>
        <dbReference type="PROSITE" id="PS50089"/>
    </source>
</evidence>
<dbReference type="PROSITE" id="PS50089">
    <property type="entry name" value="ZF_RING_2"/>
    <property type="match status" value="1"/>
</dbReference>
<dbReference type="Gene3D" id="3.30.40.10">
    <property type="entry name" value="Zinc/RING finger domain, C3HC4 (zinc finger)"/>
    <property type="match status" value="1"/>
</dbReference>
<evidence type="ECO:0000256" key="3">
    <source>
        <dbReference type="ARBA" id="ARBA00022833"/>
    </source>
</evidence>
<name>A0AAN7YAV1_9EURO</name>